<keyword evidence="4" id="KW-1185">Reference proteome</keyword>
<evidence type="ECO:0000256" key="1">
    <source>
        <dbReference type="SAM" id="MobiDB-lite"/>
    </source>
</evidence>
<name>A0A9P7H846_9HYPO</name>
<feature type="region of interest" description="Disordered" evidence="1">
    <location>
        <begin position="492"/>
        <end position="518"/>
    </location>
</feature>
<dbReference type="AlphaFoldDB" id="A0A9P7H846"/>
<sequence length="623" mass="69393">MIVINSSDLSDVSSISTERMELFLPTLDFEDWSMNDSVSLGEISTQSSTTSSPLHSRPATPLSDTHHSAMERWEDLSITYQEAIQRVRQIEDEMFGLRCRALHSCIDTTSEGRFARPQPQHQANQMIACNQPGQTQRTPNLCRDQHNSPDFLEGNHCLNLGLSESVELSVVSLDTLDGKKTMISLSVQGKGAYLRQMLGFWEFTVAADKHTRRRTIMGDPLSVASGLIAVVTATLQSSKILYETIQSFRNHRTAVSDLLRELKGLESVLRPLQDHVRTNETAFLPLKFPLIQCQQACVDFKRLVEKSSMRSRGESRTSFRDWAKLMYMNGDIASFREMLAGYKSTITIALADANLRSSKVTLDVLNDYKNLISDTKLDLENHLKAIDSKLQDLVSQDSTTGASKAQTNLQKFEIEKESTERCLDYCKHLLEQINNMHFQPILDTKSSSATAMSISPESLTLADSLTLSTLKACSYSLSDTITRLESHRITSEENLQSSSLRQDLNQDNDPSASRRALQDELESTKQCLDVCDRASEWASSGKVHIVEDISVGNNGKQICVSTLGDLFNIKSARAGHGSIQFFGSVSERSLSELLRSQSQQQIVHNESTIDEICLSGGGSQSRI</sequence>
<protein>
    <recommendedName>
        <fullName evidence="2">Azaphilone pigments biosynthesis cluster protein L N-terminal domain-containing protein</fullName>
    </recommendedName>
</protein>
<evidence type="ECO:0000313" key="4">
    <source>
        <dbReference type="Proteomes" id="UP000782241"/>
    </source>
</evidence>
<dbReference type="InterPro" id="IPR031348">
    <property type="entry name" value="PigL_N"/>
</dbReference>
<dbReference type="EMBL" id="JAGPUO010000004">
    <property type="protein sequence ID" value="KAG5663559.1"/>
    <property type="molecule type" value="Genomic_DNA"/>
</dbReference>
<evidence type="ECO:0000259" key="2">
    <source>
        <dbReference type="Pfam" id="PF17111"/>
    </source>
</evidence>
<comment type="caution">
    <text evidence="3">The sequence shown here is derived from an EMBL/GenBank/DDBJ whole genome shotgun (WGS) entry which is preliminary data.</text>
</comment>
<organism evidence="3 4">
    <name type="scientific">Fusarium avenaceum</name>
    <dbReference type="NCBI Taxonomy" id="40199"/>
    <lineage>
        <taxon>Eukaryota</taxon>
        <taxon>Fungi</taxon>
        <taxon>Dikarya</taxon>
        <taxon>Ascomycota</taxon>
        <taxon>Pezizomycotina</taxon>
        <taxon>Sordariomycetes</taxon>
        <taxon>Hypocreomycetidae</taxon>
        <taxon>Hypocreales</taxon>
        <taxon>Nectriaceae</taxon>
        <taxon>Fusarium</taxon>
        <taxon>Fusarium tricinctum species complex</taxon>
    </lineage>
</organism>
<dbReference type="Proteomes" id="UP000782241">
    <property type="component" value="Unassembled WGS sequence"/>
</dbReference>
<feature type="compositionally biased region" description="Polar residues" evidence="1">
    <location>
        <begin position="43"/>
        <end position="54"/>
    </location>
</feature>
<reference evidence="3" key="1">
    <citation type="submission" date="2021-04" db="EMBL/GenBank/DDBJ databases">
        <title>Draft genome of Fusarium avenaceum strain F156N33, isolated from an atmospheric sample in Virginia.</title>
        <authorList>
            <person name="Yang S."/>
            <person name="Vinatzer B.A."/>
            <person name="Coleman J."/>
        </authorList>
    </citation>
    <scope>NUCLEOTIDE SEQUENCE</scope>
    <source>
        <strain evidence="3">F156N33</strain>
    </source>
</reference>
<accession>A0A9P7H846</accession>
<evidence type="ECO:0000313" key="3">
    <source>
        <dbReference type="EMBL" id="KAG5663559.1"/>
    </source>
</evidence>
<feature type="domain" description="Azaphilone pigments biosynthesis cluster protein L N-terminal" evidence="2">
    <location>
        <begin position="219"/>
        <end position="427"/>
    </location>
</feature>
<gene>
    <name evidence="3" type="ORF">KAF25_001495</name>
</gene>
<feature type="region of interest" description="Disordered" evidence="1">
    <location>
        <begin position="43"/>
        <end position="67"/>
    </location>
</feature>
<feature type="compositionally biased region" description="Polar residues" evidence="1">
    <location>
        <begin position="492"/>
        <end position="511"/>
    </location>
</feature>
<proteinExistence type="predicted"/>
<dbReference type="Pfam" id="PF17111">
    <property type="entry name" value="PigL_N"/>
    <property type="match status" value="1"/>
</dbReference>